<evidence type="ECO:0000256" key="1">
    <source>
        <dbReference type="SAM" id="SignalP"/>
    </source>
</evidence>
<reference evidence="2 3" key="1">
    <citation type="submission" date="2021-07" db="EMBL/GenBank/DDBJ databases">
        <title>Actinomadura sp. PM05-2 isolated from lichen.</title>
        <authorList>
            <person name="Somphong A."/>
            <person name="Phongsopitanun W."/>
            <person name="Tanasupawat S."/>
            <person name="Peongsungnone V."/>
        </authorList>
    </citation>
    <scope>NUCLEOTIDE SEQUENCE [LARGE SCALE GENOMIC DNA]</scope>
    <source>
        <strain evidence="2 3">PM05-2</strain>
    </source>
</reference>
<evidence type="ECO:0000313" key="2">
    <source>
        <dbReference type="EMBL" id="MBW8485210.1"/>
    </source>
</evidence>
<evidence type="ECO:0000313" key="3">
    <source>
        <dbReference type="Proteomes" id="UP000774570"/>
    </source>
</evidence>
<gene>
    <name evidence="2" type="ORF">K1Y72_22715</name>
</gene>
<comment type="caution">
    <text evidence="2">The sequence shown here is derived from an EMBL/GenBank/DDBJ whole genome shotgun (WGS) entry which is preliminary data.</text>
</comment>
<dbReference type="Proteomes" id="UP000774570">
    <property type="component" value="Unassembled WGS sequence"/>
</dbReference>
<protein>
    <submittedName>
        <fullName evidence="2">Uncharacterized protein</fullName>
    </submittedName>
</protein>
<keyword evidence="1" id="KW-0732">Signal</keyword>
<keyword evidence="3" id="KW-1185">Reference proteome</keyword>
<accession>A0ABS7FXQ5</accession>
<name>A0ABS7FXQ5_9ACTN</name>
<dbReference type="EMBL" id="JAIBOA010000015">
    <property type="protein sequence ID" value="MBW8485210.1"/>
    <property type="molecule type" value="Genomic_DNA"/>
</dbReference>
<organism evidence="2 3">
    <name type="scientific">Actinomadura parmotrematis</name>
    <dbReference type="NCBI Taxonomy" id="2864039"/>
    <lineage>
        <taxon>Bacteria</taxon>
        <taxon>Bacillati</taxon>
        <taxon>Actinomycetota</taxon>
        <taxon>Actinomycetes</taxon>
        <taxon>Streptosporangiales</taxon>
        <taxon>Thermomonosporaceae</taxon>
        <taxon>Actinomadura</taxon>
    </lineage>
</organism>
<sequence length="104" mass="11275">MSPVLPFLAAALLGVPAPPTAACGVHVCLEITRAGSFVRDATAYTRDGRPGTLRVSWGDWHSSLVHASRFTWNVNDARPFHDICAALDRGGRKVEDHICVRVIP</sequence>
<dbReference type="RefSeq" id="WP_220168441.1">
    <property type="nucleotide sequence ID" value="NZ_JAIBOA010000015.1"/>
</dbReference>
<feature type="chain" id="PRO_5045837635" evidence="1">
    <location>
        <begin position="22"/>
        <end position="104"/>
    </location>
</feature>
<proteinExistence type="predicted"/>
<feature type="signal peptide" evidence="1">
    <location>
        <begin position="1"/>
        <end position="21"/>
    </location>
</feature>